<evidence type="ECO:0000313" key="6">
    <source>
        <dbReference type="Proteomes" id="UP001597205"/>
    </source>
</evidence>
<dbReference type="Pfam" id="PF09851">
    <property type="entry name" value="SHOCT"/>
    <property type="match status" value="1"/>
</dbReference>
<dbReference type="InterPro" id="IPR018649">
    <property type="entry name" value="SHOCT"/>
</dbReference>
<dbReference type="RefSeq" id="WP_380894584.1">
    <property type="nucleotide sequence ID" value="NZ_JBHTKY010000002.1"/>
</dbReference>
<feature type="domain" description="YokE-like PH" evidence="4">
    <location>
        <begin position="30"/>
        <end position="125"/>
    </location>
</feature>
<sequence length="272" mass="30909">MENYQIDKYVQDGQDAKVVEKIHGKILDMLTPGESINYIALQKKPAVNLLPDSITVSNKRIFLCEFTKLGLATNFEIFPWQDIKDIAFKEEIFGSKVTVIPFTGENLTIDYIPKTQARKLYQLIKDALANLQNQKKEAKDTKIVIENKPAFNTPSPAIEKPEPIKTIEPENPEAKTPELPKVEERPRFEERPSLNSTFANQNFQSNTTRQEPQGFQSSAPSPSPTVNTPSDNKVEEEDEITLKLKKLKGLYDKQLITQAEYETKKAEILSQL</sequence>
<feature type="domain" description="SHOCT" evidence="3">
    <location>
        <begin position="243"/>
        <end position="269"/>
    </location>
</feature>
<feature type="compositionally biased region" description="Polar residues" evidence="2">
    <location>
        <begin position="193"/>
        <end position="231"/>
    </location>
</feature>
<organism evidence="5 6">
    <name type="scientific">Sphingobacterium daejeonense</name>
    <dbReference type="NCBI Taxonomy" id="371142"/>
    <lineage>
        <taxon>Bacteria</taxon>
        <taxon>Pseudomonadati</taxon>
        <taxon>Bacteroidota</taxon>
        <taxon>Sphingobacteriia</taxon>
        <taxon>Sphingobacteriales</taxon>
        <taxon>Sphingobacteriaceae</taxon>
        <taxon>Sphingobacterium</taxon>
    </lineage>
</organism>
<keyword evidence="1" id="KW-0175">Coiled coil</keyword>
<protein>
    <submittedName>
        <fullName evidence="5">PH domain-containing protein</fullName>
    </submittedName>
</protein>
<evidence type="ECO:0000259" key="3">
    <source>
        <dbReference type="Pfam" id="PF09851"/>
    </source>
</evidence>
<evidence type="ECO:0000256" key="1">
    <source>
        <dbReference type="SAM" id="Coils"/>
    </source>
</evidence>
<keyword evidence="6" id="KW-1185">Reference proteome</keyword>
<reference evidence="6" key="1">
    <citation type="journal article" date="2019" name="Int. J. Syst. Evol. Microbiol.">
        <title>The Global Catalogue of Microorganisms (GCM) 10K type strain sequencing project: providing services to taxonomists for standard genome sequencing and annotation.</title>
        <authorList>
            <consortium name="The Broad Institute Genomics Platform"/>
            <consortium name="The Broad Institute Genome Sequencing Center for Infectious Disease"/>
            <person name="Wu L."/>
            <person name="Ma J."/>
        </authorList>
    </citation>
    <scope>NUCLEOTIDE SEQUENCE [LARGE SCALE GENOMIC DNA]</scope>
    <source>
        <strain evidence="6">CCUG 52468</strain>
    </source>
</reference>
<dbReference type="InterPro" id="IPR039519">
    <property type="entry name" value="YokE-like_PH"/>
</dbReference>
<feature type="region of interest" description="Disordered" evidence="2">
    <location>
        <begin position="148"/>
        <end position="237"/>
    </location>
</feature>
<proteinExistence type="predicted"/>
<evidence type="ECO:0000256" key="2">
    <source>
        <dbReference type="SAM" id="MobiDB-lite"/>
    </source>
</evidence>
<name>A0ABW3RH42_9SPHI</name>
<gene>
    <name evidence="5" type="ORF">ACFQ2C_02190</name>
</gene>
<dbReference type="EMBL" id="JBHTKY010000002">
    <property type="protein sequence ID" value="MFD1164406.1"/>
    <property type="molecule type" value="Genomic_DNA"/>
</dbReference>
<dbReference type="Proteomes" id="UP001597205">
    <property type="component" value="Unassembled WGS sequence"/>
</dbReference>
<accession>A0ABW3RH42</accession>
<comment type="caution">
    <text evidence="5">The sequence shown here is derived from an EMBL/GenBank/DDBJ whole genome shotgun (WGS) entry which is preliminary data.</text>
</comment>
<dbReference type="Pfam" id="PF14470">
    <property type="entry name" value="bPH_3"/>
    <property type="match status" value="1"/>
</dbReference>
<evidence type="ECO:0000313" key="5">
    <source>
        <dbReference type="EMBL" id="MFD1164406.1"/>
    </source>
</evidence>
<feature type="compositionally biased region" description="Basic and acidic residues" evidence="2">
    <location>
        <begin position="159"/>
        <end position="192"/>
    </location>
</feature>
<feature type="coiled-coil region" evidence="1">
    <location>
        <begin position="114"/>
        <end position="148"/>
    </location>
</feature>
<evidence type="ECO:0000259" key="4">
    <source>
        <dbReference type="Pfam" id="PF14470"/>
    </source>
</evidence>